<dbReference type="InterPro" id="IPR035426">
    <property type="entry name" value="Gemin2/Brr1"/>
</dbReference>
<comment type="similarity">
    <text evidence="1">Belongs to the gemin-2 family.</text>
</comment>
<dbReference type="RefSeq" id="XP_018734805.1">
    <property type="nucleotide sequence ID" value="XM_018882525.1"/>
</dbReference>
<sequence length="345" mass="37674">MSKRFRENRYDERGSRGRYDSGSVQLNYDDEEEGGSDRVEEELATGDSGRGGRGSEKKSRKRKKGANGFDDKSEGANTAGEIDLDAGQRSVFPGIPQNISAPSAGGPPLSALEYIQSVRFEARSRPSVVSVVPAAVGDDLESVENMEINGMECEELDPTTDHISHGSVVEAVVDVEKTSAVSVVSPVGIDLEWHTEFSEKMKSIREVWSADESREGQAGGKTAASTTAKPQSLKEWRLYLMNCLPTPLNVRSVSLPDALFILSHCHKWMTPNLAPELSRWVFALLTRLPPVLNGDDISLLREAARKTHIARNDQQRSPDAATKFTADIISSVAASFYGQTDLLYG</sequence>
<name>A0A161HKN1_9ASCO</name>
<organism evidence="3 4">
    <name type="scientific">Sugiyamaella lignohabitans</name>
    <dbReference type="NCBI Taxonomy" id="796027"/>
    <lineage>
        <taxon>Eukaryota</taxon>
        <taxon>Fungi</taxon>
        <taxon>Dikarya</taxon>
        <taxon>Ascomycota</taxon>
        <taxon>Saccharomycotina</taxon>
        <taxon>Dipodascomycetes</taxon>
        <taxon>Dipodascales</taxon>
        <taxon>Trichomonascaceae</taxon>
        <taxon>Sugiyamaella</taxon>
    </lineage>
</organism>
<reference evidence="3 4" key="1">
    <citation type="submission" date="2016-02" db="EMBL/GenBank/DDBJ databases">
        <title>Complete genome sequence and transcriptome regulation of the pentose utilising yeast Sugiyamaella lignohabitans.</title>
        <authorList>
            <person name="Bellasio M."/>
            <person name="Peymann A."/>
            <person name="Valli M."/>
            <person name="Sipitzky M."/>
            <person name="Graf A."/>
            <person name="Sauer M."/>
            <person name="Marx H."/>
            <person name="Mattanovich D."/>
        </authorList>
    </citation>
    <scope>NUCLEOTIDE SEQUENCE [LARGE SCALE GENOMIC DNA]</scope>
    <source>
        <strain evidence="3 4">CBS 10342</strain>
    </source>
</reference>
<dbReference type="GeneID" id="30037625"/>
<dbReference type="KEGG" id="slb:AWJ20_578"/>
<keyword evidence="4" id="KW-1185">Reference proteome</keyword>
<evidence type="ECO:0000313" key="3">
    <source>
        <dbReference type="EMBL" id="ANB12328.1"/>
    </source>
</evidence>
<evidence type="ECO:0000256" key="1">
    <source>
        <dbReference type="ARBA" id="ARBA00025758"/>
    </source>
</evidence>
<proteinExistence type="inferred from homology"/>
<accession>A0A161HKN1</accession>
<feature type="compositionally biased region" description="Basic and acidic residues" evidence="2">
    <location>
        <begin position="1"/>
        <end position="19"/>
    </location>
</feature>
<evidence type="ECO:0000256" key="2">
    <source>
        <dbReference type="SAM" id="MobiDB-lite"/>
    </source>
</evidence>
<dbReference type="PANTHER" id="PTHR12794:SF0">
    <property type="entry name" value="GEM-ASSOCIATED PROTEIN 2"/>
    <property type="match status" value="1"/>
</dbReference>
<dbReference type="GO" id="GO:0032797">
    <property type="term" value="C:SMN complex"/>
    <property type="evidence" value="ECO:0007669"/>
    <property type="project" value="TreeGrafter"/>
</dbReference>
<dbReference type="Proteomes" id="UP000189580">
    <property type="component" value="Chromosome a"/>
</dbReference>
<feature type="region of interest" description="Disordered" evidence="2">
    <location>
        <begin position="1"/>
        <end position="78"/>
    </location>
</feature>
<dbReference type="AlphaFoldDB" id="A0A161HKN1"/>
<evidence type="ECO:0000313" key="4">
    <source>
        <dbReference type="Proteomes" id="UP000189580"/>
    </source>
</evidence>
<dbReference type="Pfam" id="PF04938">
    <property type="entry name" value="SIP1"/>
    <property type="match status" value="1"/>
</dbReference>
<protein>
    <submittedName>
        <fullName evidence="3">SMN family protein Yip11</fullName>
    </submittedName>
</protein>
<dbReference type="GO" id="GO:0000387">
    <property type="term" value="P:spliceosomal snRNP assembly"/>
    <property type="evidence" value="ECO:0007669"/>
    <property type="project" value="InterPro"/>
</dbReference>
<dbReference type="OrthoDB" id="428895at2759"/>
<dbReference type="PANTHER" id="PTHR12794">
    <property type="entry name" value="GEMIN2"/>
    <property type="match status" value="1"/>
</dbReference>
<feature type="compositionally biased region" description="Acidic residues" evidence="2">
    <location>
        <begin position="28"/>
        <end position="44"/>
    </location>
</feature>
<dbReference type="GO" id="GO:0005634">
    <property type="term" value="C:nucleus"/>
    <property type="evidence" value="ECO:0007669"/>
    <property type="project" value="TreeGrafter"/>
</dbReference>
<gene>
    <name evidence="3" type="primary">yip11</name>
    <name evidence="3" type="ORF">AWJ20_578</name>
</gene>
<dbReference type="EMBL" id="CP014501">
    <property type="protein sequence ID" value="ANB12328.1"/>
    <property type="molecule type" value="Genomic_DNA"/>
</dbReference>
<dbReference type="Gene3D" id="1.20.58.1070">
    <property type="match status" value="1"/>
</dbReference>